<name>X1FDJ4_9ZZZZ</name>
<evidence type="ECO:0008006" key="2">
    <source>
        <dbReference type="Google" id="ProtNLM"/>
    </source>
</evidence>
<comment type="caution">
    <text evidence="1">The sequence shown here is derived from an EMBL/GenBank/DDBJ whole genome shotgun (WGS) entry which is preliminary data.</text>
</comment>
<reference evidence="1" key="1">
    <citation type="journal article" date="2014" name="Front. Microbiol.">
        <title>High frequency of phylogenetically diverse reductive dehalogenase-homologous genes in deep subseafloor sedimentary metagenomes.</title>
        <authorList>
            <person name="Kawai M."/>
            <person name="Futagami T."/>
            <person name="Toyoda A."/>
            <person name="Takaki Y."/>
            <person name="Nishi S."/>
            <person name="Hori S."/>
            <person name="Arai W."/>
            <person name="Tsubouchi T."/>
            <person name="Morono Y."/>
            <person name="Uchiyama I."/>
            <person name="Ito T."/>
            <person name="Fujiyama A."/>
            <person name="Inagaki F."/>
            <person name="Takami H."/>
        </authorList>
    </citation>
    <scope>NUCLEOTIDE SEQUENCE</scope>
    <source>
        <strain evidence="1">Expedition CK06-06</strain>
    </source>
</reference>
<dbReference type="EMBL" id="BARU01007237">
    <property type="protein sequence ID" value="GAH43042.1"/>
    <property type="molecule type" value="Genomic_DNA"/>
</dbReference>
<feature type="non-terminal residue" evidence="1">
    <location>
        <position position="381"/>
    </location>
</feature>
<organism evidence="1">
    <name type="scientific">marine sediment metagenome</name>
    <dbReference type="NCBI Taxonomy" id="412755"/>
    <lineage>
        <taxon>unclassified sequences</taxon>
        <taxon>metagenomes</taxon>
        <taxon>ecological metagenomes</taxon>
    </lineage>
</organism>
<dbReference type="Pfam" id="PF11369">
    <property type="entry name" value="DUF3160"/>
    <property type="match status" value="1"/>
</dbReference>
<dbReference type="AlphaFoldDB" id="X1FDJ4"/>
<dbReference type="SMART" id="SM01325">
    <property type="entry name" value="DUF3160"/>
    <property type="match status" value="1"/>
</dbReference>
<evidence type="ECO:0000313" key="1">
    <source>
        <dbReference type="EMBL" id="GAH43042.1"/>
    </source>
</evidence>
<proteinExistence type="predicted"/>
<gene>
    <name evidence="1" type="ORF">S03H2_14268</name>
</gene>
<sequence length="381" mass="43536">MAEGEVSNPKLAMAICYEPEGISISPNAPYYSLPLDLGKVTNFAEVGSRFGLNKNQERLLEKNGFVVIPWHGDDIVQPYKTLKEQGVPIFVTSDTLLHLYHIQFNEILKRLEEEEFFDELIDMSQAMMERAIWDYESFTDSDLKEAARRNVAYFAVALKLLQTPTEGYDEEKARQEIEQWNQEHPWDEKEFKPLKKVDLSIPSYVVGEVTSEIKNIEGHEGFKPSAIFNSPDSPNPYKEDYSQYVPRGHYTRSEALKRYFKAMMWYGRMAFFLKGGTDALVGERDARIATIQASLISAELPNVKVNDATCWETWNRIYSVTSFFVGTADDLTPYEYLEAIGKVFGTEFDVRQLANEEALLDLKAELAQMRNPEIYGGSGIC</sequence>
<protein>
    <recommendedName>
        <fullName evidence="2">DUF3160 domain-containing protein</fullName>
    </recommendedName>
</protein>
<accession>X1FDJ4</accession>
<dbReference type="InterPro" id="IPR022601">
    <property type="entry name" value="DUF3160"/>
</dbReference>